<feature type="domain" description="ABC transmembrane type-1" evidence="15">
    <location>
        <begin position="404"/>
        <end position="587"/>
    </location>
</feature>
<dbReference type="PROSITE" id="PS50893">
    <property type="entry name" value="ABC_TRANSPORTER_2"/>
    <property type="match status" value="1"/>
</dbReference>
<evidence type="ECO:0000256" key="8">
    <source>
        <dbReference type="ARBA" id="ARBA00022989"/>
    </source>
</evidence>
<dbReference type="PANTHER" id="PTHR24223">
    <property type="entry name" value="ATP-BINDING CASSETTE SUB-FAMILY C"/>
    <property type="match status" value="1"/>
</dbReference>
<reference evidence="16 17" key="1">
    <citation type="submission" date="2020-03" db="EMBL/GenBank/DDBJ databases">
        <title>Draft Genome Sequence of Cudoniella acicularis.</title>
        <authorList>
            <person name="Buettner E."/>
            <person name="Kellner H."/>
        </authorList>
    </citation>
    <scope>NUCLEOTIDE SEQUENCE [LARGE SCALE GENOMIC DNA]</scope>
    <source>
        <strain evidence="16 17">DSM 108380</strain>
    </source>
</reference>
<keyword evidence="7" id="KW-0067">ATP-binding</keyword>
<evidence type="ECO:0000256" key="11">
    <source>
        <dbReference type="ARBA" id="ARBA00035112"/>
    </source>
</evidence>
<feature type="domain" description="ABC transporter" evidence="14">
    <location>
        <begin position="614"/>
        <end position="866"/>
    </location>
</feature>
<dbReference type="InterPro" id="IPR011527">
    <property type="entry name" value="ABC1_TM_dom"/>
</dbReference>
<feature type="transmembrane region" description="Helical" evidence="13">
    <location>
        <begin position="66"/>
        <end position="88"/>
    </location>
</feature>
<dbReference type="SUPFAM" id="SSF52540">
    <property type="entry name" value="P-loop containing nucleoside triphosphate hydrolases"/>
    <property type="match status" value="2"/>
</dbReference>
<dbReference type="EMBL" id="JAAMPI010000345">
    <property type="protein sequence ID" value="KAF4632470.1"/>
    <property type="molecule type" value="Genomic_DNA"/>
</dbReference>
<dbReference type="InterPro" id="IPR021765">
    <property type="entry name" value="UstYa-like"/>
</dbReference>
<feature type="transmembrane region" description="Helical" evidence="13">
    <location>
        <begin position="271"/>
        <end position="292"/>
    </location>
</feature>
<dbReference type="Gene3D" id="3.40.50.150">
    <property type="entry name" value="Vaccinia Virus protein VP39"/>
    <property type="match status" value="1"/>
</dbReference>
<dbReference type="CDD" id="cd02440">
    <property type="entry name" value="AdoMet_MTases"/>
    <property type="match status" value="1"/>
</dbReference>
<dbReference type="SUPFAM" id="SSF53335">
    <property type="entry name" value="S-adenosyl-L-methionine-dependent methyltransferases"/>
    <property type="match status" value="1"/>
</dbReference>
<dbReference type="Proteomes" id="UP000566819">
    <property type="component" value="Unassembled WGS sequence"/>
</dbReference>
<feature type="transmembrane region" description="Helical" evidence="13">
    <location>
        <begin position="422"/>
        <end position="441"/>
    </location>
</feature>
<protein>
    <submittedName>
        <fullName evidence="16">Uncharacterized protein</fullName>
    </submittedName>
</protein>
<feature type="transmembrane region" description="Helical" evidence="13">
    <location>
        <begin position="6"/>
        <end position="28"/>
    </location>
</feature>
<dbReference type="Pfam" id="PF06985">
    <property type="entry name" value="HET"/>
    <property type="match status" value="1"/>
</dbReference>
<dbReference type="Gene3D" id="1.20.1560.10">
    <property type="entry name" value="ABC transporter type 1, transmembrane domain"/>
    <property type="match status" value="2"/>
</dbReference>
<dbReference type="OrthoDB" id="6500128at2759"/>
<evidence type="ECO:0000259" key="14">
    <source>
        <dbReference type="PROSITE" id="PS50893"/>
    </source>
</evidence>
<name>A0A8H4RP91_9HELO</name>
<evidence type="ECO:0000256" key="5">
    <source>
        <dbReference type="ARBA" id="ARBA00022737"/>
    </source>
</evidence>
<dbReference type="GO" id="GO:0005524">
    <property type="term" value="F:ATP binding"/>
    <property type="evidence" value="ECO:0007669"/>
    <property type="project" value="UniProtKB-KW"/>
</dbReference>
<dbReference type="FunFam" id="3.40.50.300:FF:000825">
    <property type="entry name" value="ABC bile acid transporter"/>
    <property type="match status" value="1"/>
</dbReference>
<feature type="transmembrane region" description="Helical" evidence="13">
    <location>
        <begin position="1218"/>
        <end position="1239"/>
    </location>
</feature>
<evidence type="ECO:0000256" key="10">
    <source>
        <dbReference type="ARBA" id="ARBA00023180"/>
    </source>
</evidence>
<proteinExistence type="inferred from homology"/>
<dbReference type="InterPro" id="IPR013216">
    <property type="entry name" value="Methyltransf_11"/>
</dbReference>
<dbReference type="GO" id="GO:0140359">
    <property type="term" value="F:ABC-type transporter activity"/>
    <property type="evidence" value="ECO:0007669"/>
    <property type="project" value="InterPro"/>
</dbReference>
<evidence type="ECO:0000259" key="15">
    <source>
        <dbReference type="PROSITE" id="PS50929"/>
    </source>
</evidence>
<dbReference type="FunFam" id="1.20.1560.10:FF:000013">
    <property type="entry name" value="ABC transporter C family member 2"/>
    <property type="match status" value="1"/>
</dbReference>
<keyword evidence="8 13" id="KW-1133">Transmembrane helix</keyword>
<dbReference type="FunFam" id="1.20.1560.10:FF:000092">
    <property type="entry name" value="ABC bile acid transporter"/>
    <property type="match status" value="1"/>
</dbReference>
<dbReference type="SMART" id="SM00382">
    <property type="entry name" value="AAA"/>
    <property type="match status" value="2"/>
</dbReference>
<organism evidence="16 17">
    <name type="scientific">Cudoniella acicularis</name>
    <dbReference type="NCBI Taxonomy" id="354080"/>
    <lineage>
        <taxon>Eukaryota</taxon>
        <taxon>Fungi</taxon>
        <taxon>Dikarya</taxon>
        <taxon>Ascomycota</taxon>
        <taxon>Pezizomycotina</taxon>
        <taxon>Leotiomycetes</taxon>
        <taxon>Helotiales</taxon>
        <taxon>Tricladiaceae</taxon>
        <taxon>Cudoniella</taxon>
    </lineage>
</organism>
<sequence>MLENDSRSLVAAATGLALVFLLTLPSLFSCSSHFRGSKSKPKIYRDKDGTATEKSMGEYSAKIPKTLLAIFTVLGFFTAITLAVLATIGSTKVTVLEDWLNAGQWLLLVVQSLSIALVRNSVKSYDLGIFTALSCIFLLAVLLTQDQLLAQDVRLSSSTEGVALRVAQLFLVILAGFSSVSIPRRPDVFFRGVPVDGMLTASALGRYSFGWVAHMLSLARKKKRINLEDLPKLSHFSRSEDLSEAWAEKKRTRKLWIEIVLYHKFRFMMQWFLTILQAFGNFAPQFVTYQILRILENRIPGQAVSSEAWIWVLTLTLTTIGASWIEAWLFWISWSEIAIPVRAQVSALIFQKAMRRKDVKGASKSSKMETPEGADIANALGDAIAGDKPENEEDDDPKGKQSTVNLIGVDTKRVSDFCSFNNYLPGCLFKLAVSFAFLLSILGWKPLLAGFAAMSITIPVNIYFTRRYSDFQDRLMKVRDVKLIVVTEALQGIRQIKFSALESNWHDKIGKVRERELTEQWGVFISDTFLLFCWIAGPIALAASSLAVYALLYGELSPSVAFTSIGVFGSLEVTLAVIPELITDVIDAWVSIERIEKYLHAAEISKNTSDGPKIEFEDATIAWPADEEKEDGDQRYVLRNINVTFPEKELSVVSGKTGTGKSLLLAAILGEVDTLSGKINVPQPPLTEDRHDELATKDNWIIPSSMAFVAQIPWIENATIKDNILFGLPFDESRYQKVLEVCALEKDLEILTDGESTEIGANGINLSGGQKWRLTFARALYSRAGILVLDDIFSAVDAHVGRFIFEKGLTGELGIGRTRILVTHHVALCKSKTKYIVELGDGTVEYSGLVQELENDGTLQKIISHEETEEELIEDRESTAVNSDESTDGDSGETLSKIDSKKITPKKFVVDEARERGRVKNAVYSTYLKSSGGWSFWSFAILVYVIVQVLVTGRSWWLRLWTGANEKHTSIQHALTYSFQIHDLSPARSMSSNSTTLPPTDHSLSYYLGIYVAISVVSAVIGAFRYYYVFSGSIRASRRLFDRLSFTILRTPLRWMDTVPLGRILNRFTSDFNIVDARLANDVGQGGNDLFRLIGVMIAGIFVSPWVITISVILLSVCVKIALLYLPGAREVKRLESSAKSPVFEQFGSAITGVGTIRAFDKTDVYIARMFNKIDNHLASFWHIWSFNRWMGLRMSLVGGFFASCVATFILLMKDIDAALAGFALSFALEYTSTVIWTVRRYANIELEMNAAERIIEYSNLPIESQEGADPPAHWPSEGRLEVSDLTVAYAPDLPAVLKNLSFTVEPNQRIGVVGRTGAGKSSLTLALFRFLEAREGSIHIDGAISKRYCERLIMSALLGRGVFSKSSPGYNRVLPDETENERQVGRQEAMAYKIPGTFLSNIDGYQYDVYSQDNPTVDEAWESLLVGGMTIINEEEMSRLPQKTAPAKKVLGGVGYVVITEVFHQLHCLNSIRKEFFGKSTDNKTTKGFEKPWGHADHCFSYLVQSLLCHADVSVLVKAIKLRTSSEHSARDQAFAEWYKTLGHHFSAFESKTGVPALVAACHGIVLELGPATGNQLPRFAASKIKHIYGVEPNGAFLESIKPRIEATGLGDLYTPIVGGIEDTDLLATYGIVDGSLDCILSIQVLCSVANPARAVRAIYRLLKPGGELIFWEHHASHDWLTWIVQIWPITVGGCRLDRSIADILLQSGNWELVEFSGDEELWSLFPRKRSCGGYNIKSYSKSGRENRLASPPRQLRGKFPQLLETNPQNSWPRPANMCDSSVERKTCGPSIFVPHSVGELLYTKIMKCNLTAAATTIHELRTSSSDKKQAINQINRYLAMDLDECPMSGMAIRKDEASQTWRGRSNDIEVKNSSGEAGLVVCKDLYELRFNRRKSILITATFNFQLQEVQASPRPPDTHQTPRDDIRYKMGYLLLLLVPGAEYILYRVPRFILGLIILASLACARAADRARIRFKRWLIRDILDLPHHGSGSDKKVTPTTFDDLKTPTDGQEKTPFIYTPLPAGTHTRLVTLLPGDGASHIECLLTLADLSKQPKYEALSYVWGEVDVAYGILLNGKHFPVGELLWLALYRLRHTINSQTLWIDAICINQKDEGEKAIQIHQMGKIYSQASIVLAWLGDERSKHIDDAFTVMELLHRNIPPRVRGDWRIFYPGQDTAAADALIETCADFVEIAVAVLRAYPDSPRSMRLIFSYCPYWGRLWIIQEVLLAKNLVLCCGTRRFPWKIYSDLRPLMHHLLTMARIQPHLKEGTNLSEISMAFDVHTAAKFDKLRREHINDWDTQQEYDLRGLLNMSFSAQCFTPRDRIYGCLGVVNVPNMPVDYNRSMFEVFTDTLQHIKHASVRGEGTLYDFYTVRFAQLMQVLLKGPFTDTRERSLFFRICGFQTGTIKCTGTACTVDDNFNVIKANLEHLFRNHPSATCGIPFTKDPFDIKGRYARLEALAYAREHNLPPAHEISPIITKTKSIYESKCMDAIHPWNAAYFKAITRPYSTDDIVQEGSSLDMPCVPTAIHTTQSPPILPPKFFLTTTLGFGLCPESSLPGDIVVQFLNSDTAAILRPSVDVERGMQYRFIGRAFVGRDGGVDATMKMIGSPNNDTLKKHGSIMTEEEVAKRGLTSCVEMVVDGETLQHLTARLDWWTGGLRMSEIDFDDLMQG</sequence>
<dbReference type="InterPro" id="IPR036640">
    <property type="entry name" value="ABC1_TM_sf"/>
</dbReference>
<dbReference type="InterPro" id="IPR003593">
    <property type="entry name" value="AAA+_ATPase"/>
</dbReference>
<evidence type="ECO:0000256" key="3">
    <source>
        <dbReference type="ARBA" id="ARBA00022448"/>
    </source>
</evidence>
<feature type="transmembrane region" description="Helical" evidence="13">
    <location>
        <begin position="125"/>
        <end position="143"/>
    </location>
</feature>
<evidence type="ECO:0000313" key="17">
    <source>
        <dbReference type="Proteomes" id="UP000566819"/>
    </source>
</evidence>
<dbReference type="InterPro" id="IPR050173">
    <property type="entry name" value="ABC_transporter_C-like"/>
</dbReference>
<feature type="transmembrane region" description="Helical" evidence="13">
    <location>
        <begin position="529"/>
        <end position="553"/>
    </location>
</feature>
<comment type="subcellular location">
    <subcellularLocation>
        <location evidence="1">Membrane</location>
        <topology evidence="1">Multi-pass membrane protein</topology>
    </subcellularLocation>
</comment>
<feature type="transmembrane region" description="Helical" evidence="13">
    <location>
        <begin position="308"/>
        <end position="332"/>
    </location>
</feature>
<dbReference type="InterPro" id="IPR029063">
    <property type="entry name" value="SAM-dependent_MTases_sf"/>
</dbReference>
<dbReference type="GO" id="GO:0043386">
    <property type="term" value="P:mycotoxin biosynthetic process"/>
    <property type="evidence" value="ECO:0007669"/>
    <property type="project" value="InterPro"/>
</dbReference>
<feature type="transmembrane region" description="Helical" evidence="13">
    <location>
        <begin position="1006"/>
        <end position="1028"/>
    </location>
</feature>
<feature type="transmembrane region" description="Helical" evidence="13">
    <location>
        <begin position="559"/>
        <end position="578"/>
    </location>
</feature>
<evidence type="ECO:0000256" key="1">
    <source>
        <dbReference type="ARBA" id="ARBA00004141"/>
    </source>
</evidence>
<dbReference type="Pfam" id="PF00005">
    <property type="entry name" value="ABC_tran"/>
    <property type="match status" value="2"/>
</dbReference>
<evidence type="ECO:0000256" key="6">
    <source>
        <dbReference type="ARBA" id="ARBA00022741"/>
    </source>
</evidence>
<keyword evidence="10" id="KW-0325">Glycoprotein</keyword>
<feature type="transmembrane region" description="Helical" evidence="13">
    <location>
        <begin position="100"/>
        <end position="118"/>
    </location>
</feature>
<dbReference type="Pfam" id="PF08241">
    <property type="entry name" value="Methyltransf_11"/>
    <property type="match status" value="1"/>
</dbReference>
<dbReference type="CDD" id="cd18596">
    <property type="entry name" value="ABC_6TM_VMR1_D1_like"/>
    <property type="match status" value="1"/>
</dbReference>
<dbReference type="Pfam" id="PF11807">
    <property type="entry name" value="UstYa"/>
    <property type="match status" value="1"/>
</dbReference>
<feature type="domain" description="ABC transmembrane type-1" evidence="15">
    <location>
        <begin position="939"/>
        <end position="1247"/>
    </location>
</feature>
<dbReference type="InterPro" id="IPR027417">
    <property type="entry name" value="P-loop_NTPase"/>
</dbReference>
<evidence type="ECO:0000256" key="7">
    <source>
        <dbReference type="ARBA" id="ARBA00022840"/>
    </source>
</evidence>
<feature type="transmembrane region" description="Helical" evidence="13">
    <location>
        <begin position="934"/>
        <end position="951"/>
    </location>
</feature>
<feature type="transmembrane region" description="Helical" evidence="13">
    <location>
        <begin position="1193"/>
        <end position="1212"/>
    </location>
</feature>
<dbReference type="GO" id="GO:0008757">
    <property type="term" value="F:S-adenosylmethionine-dependent methyltransferase activity"/>
    <property type="evidence" value="ECO:0007669"/>
    <property type="project" value="InterPro"/>
</dbReference>
<dbReference type="GO" id="GO:0005737">
    <property type="term" value="C:cytoplasm"/>
    <property type="evidence" value="ECO:0007669"/>
    <property type="project" value="UniProtKB-ARBA"/>
</dbReference>
<gene>
    <name evidence="16" type="ORF">G7Y89_g5659</name>
</gene>
<dbReference type="GO" id="GO:0016020">
    <property type="term" value="C:membrane"/>
    <property type="evidence" value="ECO:0007669"/>
    <property type="project" value="UniProtKB-SubCell"/>
</dbReference>
<evidence type="ECO:0000256" key="4">
    <source>
        <dbReference type="ARBA" id="ARBA00022692"/>
    </source>
</evidence>
<feature type="region of interest" description="Disordered" evidence="12">
    <location>
        <begin position="868"/>
        <end position="896"/>
    </location>
</feature>
<keyword evidence="5" id="KW-0677">Repeat</keyword>
<evidence type="ECO:0000256" key="13">
    <source>
        <dbReference type="SAM" id="Phobius"/>
    </source>
</evidence>
<feature type="transmembrane region" description="Helical" evidence="13">
    <location>
        <begin position="1093"/>
        <end position="1126"/>
    </location>
</feature>
<feature type="transmembrane region" description="Helical" evidence="13">
    <location>
        <begin position="447"/>
        <end position="464"/>
    </location>
</feature>
<dbReference type="InterPro" id="IPR003439">
    <property type="entry name" value="ABC_transporter-like_ATP-bd"/>
</dbReference>
<dbReference type="CDD" id="cd18604">
    <property type="entry name" value="ABC_6TM_VMR1_D2_like"/>
    <property type="match status" value="1"/>
</dbReference>
<evidence type="ECO:0000256" key="2">
    <source>
        <dbReference type="ARBA" id="ARBA00009726"/>
    </source>
</evidence>
<keyword evidence="6" id="KW-0547">Nucleotide-binding</keyword>
<feature type="transmembrane region" description="Helical" evidence="13">
    <location>
        <begin position="163"/>
        <end position="182"/>
    </location>
</feature>
<keyword evidence="4 13" id="KW-0812">Transmembrane</keyword>
<comment type="similarity">
    <text evidence="2">Belongs to the ABC transporter superfamily. ABCC family. Conjugate transporter (TC 3.A.1.208) subfamily.</text>
</comment>
<keyword evidence="3" id="KW-0813">Transport</keyword>
<dbReference type="PANTHER" id="PTHR24223:SF456">
    <property type="entry name" value="MULTIDRUG RESISTANCE-ASSOCIATED PROTEIN LETHAL(2)03659"/>
    <property type="match status" value="1"/>
</dbReference>
<dbReference type="Pfam" id="PF00664">
    <property type="entry name" value="ABC_membrane"/>
    <property type="match status" value="2"/>
</dbReference>
<comment type="caution">
    <text evidence="16">The sequence shown here is derived from an EMBL/GenBank/DDBJ whole genome shotgun (WGS) entry which is preliminary data.</text>
</comment>
<keyword evidence="9 13" id="KW-0472">Membrane</keyword>
<dbReference type="CDD" id="cd03250">
    <property type="entry name" value="ABCC_MRP_domain1"/>
    <property type="match status" value="1"/>
</dbReference>
<dbReference type="PROSITE" id="PS50929">
    <property type="entry name" value="ABC_TM1F"/>
    <property type="match status" value="2"/>
</dbReference>
<evidence type="ECO:0000256" key="12">
    <source>
        <dbReference type="SAM" id="MobiDB-lite"/>
    </source>
</evidence>
<dbReference type="PROSITE" id="PS51257">
    <property type="entry name" value="PROKAR_LIPOPROTEIN"/>
    <property type="match status" value="1"/>
</dbReference>
<evidence type="ECO:0000313" key="16">
    <source>
        <dbReference type="EMBL" id="KAF4632470.1"/>
    </source>
</evidence>
<dbReference type="Gene3D" id="3.40.50.300">
    <property type="entry name" value="P-loop containing nucleotide triphosphate hydrolases"/>
    <property type="match status" value="2"/>
</dbReference>
<dbReference type="InterPro" id="IPR010730">
    <property type="entry name" value="HET"/>
</dbReference>
<evidence type="ECO:0000256" key="9">
    <source>
        <dbReference type="ARBA" id="ARBA00023136"/>
    </source>
</evidence>
<comment type="similarity">
    <text evidence="11">Belongs to the ustYa family.</text>
</comment>
<dbReference type="GO" id="GO:0016887">
    <property type="term" value="F:ATP hydrolysis activity"/>
    <property type="evidence" value="ECO:0007669"/>
    <property type="project" value="InterPro"/>
</dbReference>
<accession>A0A8H4RP91</accession>
<dbReference type="SUPFAM" id="SSF90123">
    <property type="entry name" value="ABC transporter transmembrane region"/>
    <property type="match status" value="2"/>
</dbReference>
<keyword evidence="17" id="KW-1185">Reference proteome</keyword>